<protein>
    <recommendedName>
        <fullName evidence="14">Pre-mRNA-processing factor 40 homolog A</fullName>
    </recommendedName>
    <alternativeName>
        <fullName evidence="15">Formin-binding protein 11</fullName>
    </alternativeName>
    <alternativeName>
        <fullName evidence="16">Formin-binding protein 3</fullName>
    </alternativeName>
</protein>
<evidence type="ECO:0000256" key="5">
    <source>
        <dbReference type="ARBA" id="ARBA00022553"/>
    </source>
</evidence>
<feature type="compositionally biased region" description="Basic and acidic residues" evidence="18">
    <location>
        <begin position="561"/>
        <end position="590"/>
    </location>
</feature>
<dbReference type="Gene3D" id="1.10.10.440">
    <property type="entry name" value="FF domain"/>
    <property type="match status" value="4"/>
</dbReference>
<dbReference type="InterPro" id="IPR039726">
    <property type="entry name" value="Prp40-like"/>
</dbReference>
<evidence type="ECO:0000256" key="9">
    <source>
        <dbReference type="ARBA" id="ARBA00022990"/>
    </source>
</evidence>
<feature type="compositionally biased region" description="Basic residues" evidence="18">
    <location>
        <begin position="517"/>
        <end position="538"/>
    </location>
</feature>
<accession>A0A672KDU9</accession>
<evidence type="ECO:0000259" key="19">
    <source>
        <dbReference type="PROSITE" id="PS50020"/>
    </source>
</evidence>
<dbReference type="Gene3D" id="2.20.70.10">
    <property type="match status" value="2"/>
</dbReference>
<evidence type="ECO:0000256" key="3">
    <source>
        <dbReference type="ARBA" id="ARBA00022481"/>
    </source>
</evidence>
<keyword evidence="4" id="KW-1017">Isopeptide bond</keyword>
<keyword evidence="5" id="KW-0597">Phosphoprotein</keyword>
<dbReference type="PROSITE" id="PS51676">
    <property type="entry name" value="FF"/>
    <property type="match status" value="4"/>
</dbReference>
<comment type="similarity">
    <text evidence="13">Belongs to the PRPF40 family.</text>
</comment>
<feature type="domain" description="WW" evidence="19">
    <location>
        <begin position="32"/>
        <end position="59"/>
    </location>
</feature>
<dbReference type="SUPFAM" id="SSF81698">
    <property type="entry name" value="FF domain"/>
    <property type="match status" value="4"/>
</dbReference>
<feature type="domain" description="FF" evidence="20">
    <location>
        <begin position="237"/>
        <end position="297"/>
    </location>
</feature>
<feature type="region of interest" description="Disordered" evidence="18">
    <location>
        <begin position="556"/>
        <end position="630"/>
    </location>
</feature>
<dbReference type="AlphaFoldDB" id="A0A672KDU9"/>
<evidence type="ECO:0000256" key="10">
    <source>
        <dbReference type="ARBA" id="ARBA00023187"/>
    </source>
</evidence>
<evidence type="ECO:0000256" key="14">
    <source>
        <dbReference type="ARBA" id="ARBA00072041"/>
    </source>
</evidence>
<dbReference type="InterPro" id="IPR036517">
    <property type="entry name" value="FF_domain_sf"/>
</dbReference>
<keyword evidence="8" id="KW-0832">Ubl conjugation</keyword>
<comment type="function">
    <text evidence="12">Binds to WASL/N-WASP and suppresses its translocation from the nucleus to the cytoplasm, thereby inhibiting its cytoplasmic function. Plays a role in the regulation of cell morphology and cytoskeletal organization. Required in the control of cell shape and migration. May play a role in cytokinesis. May be involved in pre-mRNA splicing.</text>
</comment>
<dbReference type="GO" id="GO:0016363">
    <property type="term" value="C:nuclear matrix"/>
    <property type="evidence" value="ECO:0007669"/>
    <property type="project" value="UniProtKB-SubCell"/>
</dbReference>
<dbReference type="Pfam" id="PF25432">
    <property type="entry name" value="FF_PRPF40A"/>
    <property type="match status" value="1"/>
</dbReference>
<dbReference type="FunFam" id="2.20.70.10:FF:000102">
    <property type="entry name" value="Pre-mRNA-processing factor 40 homolog B"/>
    <property type="match status" value="1"/>
</dbReference>
<dbReference type="InterPro" id="IPR002713">
    <property type="entry name" value="FF_domain"/>
</dbReference>
<dbReference type="Proteomes" id="UP000472262">
    <property type="component" value="Unassembled WGS sequence"/>
</dbReference>
<feature type="domain" description="FF" evidence="20">
    <location>
        <begin position="452"/>
        <end position="509"/>
    </location>
</feature>
<evidence type="ECO:0000256" key="12">
    <source>
        <dbReference type="ARBA" id="ARBA00057440"/>
    </source>
</evidence>
<evidence type="ECO:0000256" key="4">
    <source>
        <dbReference type="ARBA" id="ARBA00022499"/>
    </source>
</evidence>
<dbReference type="Ensembl" id="ENSSGRT00000008212.1">
    <property type="protein sequence ID" value="ENSSGRP00000007520.1"/>
    <property type="gene ID" value="ENSSGRG00000001031.1"/>
</dbReference>
<dbReference type="GO" id="GO:0005685">
    <property type="term" value="C:U1 snRNP"/>
    <property type="evidence" value="ECO:0007669"/>
    <property type="project" value="TreeGrafter"/>
</dbReference>
<evidence type="ECO:0000256" key="6">
    <source>
        <dbReference type="ARBA" id="ARBA00022664"/>
    </source>
</evidence>
<dbReference type="PROSITE" id="PS01159">
    <property type="entry name" value="WW_DOMAIN_1"/>
    <property type="match status" value="2"/>
</dbReference>
<feature type="domain" description="FF" evidence="20">
    <location>
        <begin position="317"/>
        <end position="377"/>
    </location>
</feature>
<dbReference type="SMART" id="SM00456">
    <property type="entry name" value="WW"/>
    <property type="match status" value="2"/>
</dbReference>
<keyword evidence="11" id="KW-0539">Nucleus</keyword>
<evidence type="ECO:0000256" key="18">
    <source>
        <dbReference type="SAM" id="MobiDB-lite"/>
    </source>
</evidence>
<comment type="subcellular location">
    <subcellularLocation>
        <location evidence="1">Nucleus matrix</location>
    </subcellularLocation>
    <subcellularLocation>
        <location evidence="2">Nucleus speckle</location>
    </subcellularLocation>
</comment>
<dbReference type="GO" id="GO:0071004">
    <property type="term" value="C:U2-type prespliceosome"/>
    <property type="evidence" value="ECO:0007669"/>
    <property type="project" value="TreeGrafter"/>
</dbReference>
<evidence type="ECO:0000256" key="7">
    <source>
        <dbReference type="ARBA" id="ARBA00022737"/>
    </source>
</evidence>
<evidence type="ECO:0000259" key="20">
    <source>
        <dbReference type="PROSITE" id="PS51676"/>
    </source>
</evidence>
<feature type="region of interest" description="Disordered" evidence="18">
    <location>
        <begin position="514"/>
        <end position="541"/>
    </location>
</feature>
<dbReference type="Pfam" id="PF01846">
    <property type="entry name" value="FF"/>
    <property type="match status" value="2"/>
</dbReference>
<evidence type="ECO:0000313" key="22">
    <source>
        <dbReference type="Proteomes" id="UP000472262"/>
    </source>
</evidence>
<evidence type="ECO:0000256" key="15">
    <source>
        <dbReference type="ARBA" id="ARBA00078214"/>
    </source>
</evidence>
<organism evidence="21 22">
    <name type="scientific">Sinocyclocheilus grahami</name>
    <name type="common">Dianchi golden-line fish</name>
    <name type="synonym">Barbus grahami</name>
    <dbReference type="NCBI Taxonomy" id="75366"/>
    <lineage>
        <taxon>Eukaryota</taxon>
        <taxon>Metazoa</taxon>
        <taxon>Chordata</taxon>
        <taxon>Craniata</taxon>
        <taxon>Vertebrata</taxon>
        <taxon>Euteleostomi</taxon>
        <taxon>Actinopterygii</taxon>
        <taxon>Neopterygii</taxon>
        <taxon>Teleostei</taxon>
        <taxon>Ostariophysi</taxon>
        <taxon>Cypriniformes</taxon>
        <taxon>Cyprinidae</taxon>
        <taxon>Cyprininae</taxon>
        <taxon>Sinocyclocheilus</taxon>
    </lineage>
</organism>
<dbReference type="PANTHER" id="PTHR11864:SF0">
    <property type="entry name" value="PRP40 PRE-MRNA PROCESSING FACTOR 40 HOMOLOG A (YEAST)"/>
    <property type="match status" value="1"/>
</dbReference>
<keyword evidence="6" id="KW-0507">mRNA processing</keyword>
<sequence>MPAMMPPMMPGMMMPPRMPAASIQPTGPKSVWTEHKSLDGKTYYYNTDTKQSTWEKPDELKSPAEQMLSKCPWKEYKSDTGKPYYYNSQTKESRWTKPKELEDLEAFTSCAQLNVSLLFFTEPLTSLSVCVCVCVCVRSALPKLSEKKQAFNAYKVQTEKEEKEEARIKYKESKETFQRFLENHEKMTSTTRYKKAEQMFGDQEVWSCVPERDRQEIYEDVLFYLAKKEKEQAKQLRKRNWEALKNILDNMANVTYRTTWSEAQQYLLDNPTFAEDEELQNMDKEDALICFEEHIRALEKEEEEEKQKTLLRERRRQRKNRESFQKFLDELHDHGQLHSMSAWMEMYPTVSADIRFNNMLGQPGSTPLDLFKFYVEDLKARYHDEKRIIKDILKDKGLLVEVNTGFEEFGSVISSDKRATTLDAGNIKLAFNSLLEKAEAREREREKEEARKMKRKEAAFKSMLKQATPPLEPEATWEGVRERFLKEPAFEDITLESERKRIFKDFMHVLEHECQHHHSKTKKHAKKSKKHHRKRSRSRSVNEQYGEYHVFFFLQASPESEGEKERKGREKEKDKENDKSRGKSRGESKQKSPKRKSTKEEGGWDTSGSELSEGELEKRRRTLLEQLDAP</sequence>
<evidence type="ECO:0000256" key="8">
    <source>
        <dbReference type="ARBA" id="ARBA00022843"/>
    </source>
</evidence>
<evidence type="ECO:0000256" key="11">
    <source>
        <dbReference type="ARBA" id="ARBA00023242"/>
    </source>
</evidence>
<dbReference type="PROSITE" id="PS50020">
    <property type="entry name" value="WW_DOMAIN_2"/>
    <property type="match status" value="2"/>
</dbReference>
<evidence type="ECO:0000256" key="2">
    <source>
        <dbReference type="ARBA" id="ARBA00004324"/>
    </source>
</evidence>
<feature type="coiled-coil region" evidence="17">
    <location>
        <begin position="288"/>
        <end position="320"/>
    </location>
</feature>
<dbReference type="FunFam" id="1.10.10.440:FF:000003">
    <property type="entry name" value="Pre-mRNA processing factor 40 homolog A"/>
    <property type="match status" value="1"/>
</dbReference>
<dbReference type="InterPro" id="IPR036020">
    <property type="entry name" value="WW_dom_sf"/>
</dbReference>
<reference evidence="21" key="2">
    <citation type="submission" date="2025-09" db="UniProtKB">
        <authorList>
            <consortium name="Ensembl"/>
        </authorList>
    </citation>
    <scope>IDENTIFICATION</scope>
</reference>
<dbReference type="PANTHER" id="PTHR11864">
    <property type="entry name" value="PRE-MRNA-PROCESSING PROTEIN PRP40"/>
    <property type="match status" value="1"/>
</dbReference>
<keyword evidence="17" id="KW-0175">Coiled coil</keyword>
<keyword evidence="10" id="KW-0508">mRNA splicing</keyword>
<keyword evidence="7" id="KW-0677">Repeat</keyword>
<dbReference type="SUPFAM" id="SSF51045">
    <property type="entry name" value="WW domain"/>
    <property type="match status" value="2"/>
</dbReference>
<dbReference type="FunFam" id="1.10.10.440:FF:000002">
    <property type="entry name" value="pre-mRNA-processing factor 40 homolog A isoform X1"/>
    <property type="match status" value="1"/>
</dbReference>
<dbReference type="Pfam" id="PF00397">
    <property type="entry name" value="WW"/>
    <property type="match status" value="2"/>
</dbReference>
<feature type="domain" description="WW" evidence="19">
    <location>
        <begin position="72"/>
        <end position="100"/>
    </location>
</feature>
<feature type="domain" description="FF" evidence="20">
    <location>
        <begin position="170"/>
        <end position="224"/>
    </location>
</feature>
<dbReference type="GO" id="GO:0016607">
    <property type="term" value="C:nuclear speck"/>
    <property type="evidence" value="ECO:0007669"/>
    <property type="project" value="UniProtKB-SubCell"/>
</dbReference>
<dbReference type="FunFam" id="1.10.10.440:FF:000009">
    <property type="entry name" value="pre-mRNA-processing factor 40 homolog A isoform X1"/>
    <property type="match status" value="1"/>
</dbReference>
<dbReference type="FunFam" id="1.10.10.440:FF:000011">
    <property type="entry name" value="pre-mRNA-processing factor 40 homolog A isoform X1"/>
    <property type="match status" value="1"/>
</dbReference>
<dbReference type="SMART" id="SM00441">
    <property type="entry name" value="FF"/>
    <property type="match status" value="4"/>
</dbReference>
<keyword evidence="22" id="KW-1185">Reference proteome</keyword>
<evidence type="ECO:0000313" key="21">
    <source>
        <dbReference type="Ensembl" id="ENSSGRP00000007520.1"/>
    </source>
</evidence>
<keyword evidence="3" id="KW-0488">Methylation</keyword>
<dbReference type="InterPro" id="IPR001202">
    <property type="entry name" value="WW_dom"/>
</dbReference>
<evidence type="ECO:0000256" key="16">
    <source>
        <dbReference type="ARBA" id="ARBA00080815"/>
    </source>
</evidence>
<evidence type="ECO:0000256" key="13">
    <source>
        <dbReference type="ARBA" id="ARBA00061317"/>
    </source>
</evidence>
<keyword evidence="9" id="KW-0007">Acetylation</keyword>
<reference evidence="21" key="1">
    <citation type="submission" date="2025-08" db="UniProtKB">
        <authorList>
            <consortium name="Ensembl"/>
        </authorList>
    </citation>
    <scope>IDENTIFICATION</scope>
</reference>
<evidence type="ECO:0000256" key="17">
    <source>
        <dbReference type="SAM" id="Coils"/>
    </source>
</evidence>
<gene>
    <name evidence="21" type="primary">prpf40a</name>
</gene>
<dbReference type="CDD" id="cd00201">
    <property type="entry name" value="WW"/>
    <property type="match status" value="2"/>
</dbReference>
<name>A0A672KDU9_SINGR</name>
<proteinExistence type="inferred from homology"/>
<dbReference type="GO" id="GO:0003723">
    <property type="term" value="F:RNA binding"/>
    <property type="evidence" value="ECO:0007669"/>
    <property type="project" value="TreeGrafter"/>
</dbReference>
<evidence type="ECO:0000256" key="1">
    <source>
        <dbReference type="ARBA" id="ARBA00004109"/>
    </source>
</evidence>
<dbReference type="GO" id="GO:0045292">
    <property type="term" value="P:mRNA cis splicing, via spliceosome"/>
    <property type="evidence" value="ECO:0007669"/>
    <property type="project" value="InterPro"/>
</dbReference>